<evidence type="ECO:0000313" key="2">
    <source>
        <dbReference type="Proteomes" id="UP001195483"/>
    </source>
</evidence>
<sequence>MLYSREPGTDMSSFRTFMDIASEGEKTMEKMKNQGLSFDPSYYKAKKEISLSTEVKNALQMPPEKRTPEMVQTVMFGLQCLKSFAEYPLHMQEKLAKVAWYEM</sequence>
<name>A0AAE0SIJ0_9BIVA</name>
<reference evidence="1" key="3">
    <citation type="submission" date="2023-05" db="EMBL/GenBank/DDBJ databases">
        <authorList>
            <person name="Smith C.H."/>
        </authorList>
    </citation>
    <scope>NUCLEOTIDE SEQUENCE</scope>
    <source>
        <strain evidence="1">CHS0354</strain>
        <tissue evidence="1">Mantle</tissue>
    </source>
</reference>
<dbReference type="EMBL" id="JAEAOA010001368">
    <property type="protein sequence ID" value="KAK3592331.1"/>
    <property type="molecule type" value="Genomic_DNA"/>
</dbReference>
<dbReference type="PANTHER" id="PTHR23011:SF28">
    <property type="entry name" value="CYCLIC NUCLEOTIDE-BINDING DOMAIN CONTAINING PROTEIN"/>
    <property type="match status" value="1"/>
</dbReference>
<accession>A0AAE0SIJ0</accession>
<protein>
    <submittedName>
        <fullName evidence="1">Uncharacterized protein</fullName>
    </submittedName>
</protein>
<evidence type="ECO:0000313" key="1">
    <source>
        <dbReference type="EMBL" id="KAK3592331.1"/>
    </source>
</evidence>
<gene>
    <name evidence="1" type="ORF">CHS0354_022576</name>
</gene>
<keyword evidence="2" id="KW-1185">Reference proteome</keyword>
<proteinExistence type="predicted"/>
<reference evidence="1" key="1">
    <citation type="journal article" date="2021" name="Genome Biol. Evol.">
        <title>A High-Quality Reference Genome for a Parasitic Bivalve with Doubly Uniparental Inheritance (Bivalvia: Unionida).</title>
        <authorList>
            <person name="Smith C.H."/>
        </authorList>
    </citation>
    <scope>NUCLEOTIDE SEQUENCE</scope>
    <source>
        <strain evidence="1">CHS0354</strain>
    </source>
</reference>
<reference evidence="1" key="2">
    <citation type="journal article" date="2021" name="Genome Biol. Evol.">
        <title>Developing a high-quality reference genome for a parasitic bivalve with doubly uniparental inheritance (Bivalvia: Unionida).</title>
        <authorList>
            <person name="Smith C.H."/>
        </authorList>
    </citation>
    <scope>NUCLEOTIDE SEQUENCE</scope>
    <source>
        <strain evidence="1">CHS0354</strain>
        <tissue evidence="1">Mantle</tissue>
    </source>
</reference>
<comment type="caution">
    <text evidence="1">The sequence shown here is derived from an EMBL/GenBank/DDBJ whole genome shotgun (WGS) entry which is preliminary data.</text>
</comment>
<dbReference type="AlphaFoldDB" id="A0AAE0SIJ0"/>
<dbReference type="Proteomes" id="UP001195483">
    <property type="component" value="Unassembled WGS sequence"/>
</dbReference>
<dbReference type="PANTHER" id="PTHR23011">
    <property type="entry name" value="CYCLIC NUCLEOTIDE-BINDING DOMAIN CONTAINING PROTEIN"/>
    <property type="match status" value="1"/>
</dbReference>
<organism evidence="1 2">
    <name type="scientific">Potamilus streckersoni</name>
    <dbReference type="NCBI Taxonomy" id="2493646"/>
    <lineage>
        <taxon>Eukaryota</taxon>
        <taxon>Metazoa</taxon>
        <taxon>Spiralia</taxon>
        <taxon>Lophotrochozoa</taxon>
        <taxon>Mollusca</taxon>
        <taxon>Bivalvia</taxon>
        <taxon>Autobranchia</taxon>
        <taxon>Heteroconchia</taxon>
        <taxon>Palaeoheterodonta</taxon>
        <taxon>Unionida</taxon>
        <taxon>Unionoidea</taxon>
        <taxon>Unionidae</taxon>
        <taxon>Ambleminae</taxon>
        <taxon>Lampsilini</taxon>
        <taxon>Potamilus</taxon>
    </lineage>
</organism>